<comment type="caution">
    <text evidence="2">The sequence shown here is derived from an EMBL/GenBank/DDBJ whole genome shotgun (WGS) entry which is preliminary data.</text>
</comment>
<dbReference type="Proteomes" id="UP000239649">
    <property type="component" value="Unassembled WGS sequence"/>
</dbReference>
<evidence type="ECO:0000256" key="1">
    <source>
        <dbReference type="SAM" id="MobiDB-lite"/>
    </source>
</evidence>
<reference evidence="2 3" key="1">
    <citation type="journal article" date="2018" name="Plant J.">
        <title>Genome sequences of Chlorella sorokiniana UTEX 1602 and Micractinium conductrix SAG 241.80: implications to maltose excretion by a green alga.</title>
        <authorList>
            <person name="Arriola M.B."/>
            <person name="Velmurugan N."/>
            <person name="Zhang Y."/>
            <person name="Plunkett M.H."/>
            <person name="Hondzo H."/>
            <person name="Barney B.M."/>
        </authorList>
    </citation>
    <scope>NUCLEOTIDE SEQUENCE [LARGE SCALE GENOMIC DNA]</scope>
    <source>
        <strain evidence="2 3">SAG 241.80</strain>
    </source>
</reference>
<feature type="region of interest" description="Disordered" evidence="1">
    <location>
        <begin position="183"/>
        <end position="227"/>
    </location>
</feature>
<dbReference type="PANTHER" id="PTHR37769">
    <property type="entry name" value="OS08G0243900 PROTEIN"/>
    <property type="match status" value="1"/>
</dbReference>
<feature type="compositionally biased region" description="Low complexity" evidence="1">
    <location>
        <begin position="198"/>
        <end position="209"/>
    </location>
</feature>
<organism evidence="2 3">
    <name type="scientific">Micractinium conductrix</name>
    <dbReference type="NCBI Taxonomy" id="554055"/>
    <lineage>
        <taxon>Eukaryota</taxon>
        <taxon>Viridiplantae</taxon>
        <taxon>Chlorophyta</taxon>
        <taxon>core chlorophytes</taxon>
        <taxon>Trebouxiophyceae</taxon>
        <taxon>Chlorellales</taxon>
        <taxon>Chlorellaceae</taxon>
        <taxon>Chlorella clade</taxon>
        <taxon>Micractinium</taxon>
    </lineage>
</organism>
<proteinExistence type="predicted"/>
<dbReference type="PANTHER" id="PTHR37769:SF1">
    <property type="entry name" value="OS08G0243900 PROTEIN"/>
    <property type="match status" value="1"/>
</dbReference>
<evidence type="ECO:0000313" key="3">
    <source>
        <dbReference type="Proteomes" id="UP000239649"/>
    </source>
</evidence>
<dbReference type="STRING" id="554055.A0A2P6VAX2"/>
<evidence type="ECO:0000313" key="2">
    <source>
        <dbReference type="EMBL" id="PSC71240.1"/>
    </source>
</evidence>
<protein>
    <submittedName>
        <fullName evidence="2">Muniscin C-terminal mu homology domain-containing</fullName>
    </submittedName>
</protein>
<dbReference type="OrthoDB" id="20621at2759"/>
<gene>
    <name evidence="2" type="ORF">C2E20_5394</name>
</gene>
<accession>A0A2P6VAX2</accession>
<keyword evidence="3" id="KW-1185">Reference proteome</keyword>
<name>A0A2P6VAX2_9CHLO</name>
<dbReference type="AlphaFoldDB" id="A0A2P6VAX2"/>
<dbReference type="EMBL" id="LHPF02000015">
    <property type="protein sequence ID" value="PSC71240.1"/>
    <property type="molecule type" value="Genomic_DNA"/>
</dbReference>
<sequence length="634" mass="64138">MPVAGTRLALVLRAQNGGNLLIQTHGVSGRAAQDATNEVAAVIARFAAAGGKGNIDGTGDNPPGFGAGQLAACAGRWAVTYRLVNTVYAMVVSPPGANVFLCMQLLDAAAKVLVGVSKGVDVTPDRVVKRYTEVYMLLENLLATGLSSLPPAFMHSSATDERLLVLPASAADAARRFRRMVRGNRGGTTFAPPKGEEGPSASGGSASDPTPSPVPETPTSRGEGQFSSAYADPLGAVAFDIPPDALPPPPARAAVARRAPPQLAGPLRPTPPPPAFKGAVDEAAAKPLEAEGFGAFGEVTVMEAEQAAAAAAAADVEGWAQFGEAEEAATAAEVAAPAAPLTPALPAVTDLDVKDSLQLVEVWHGEAAGSRLLRAGLEGGVRRRLAPYGLAAARFRLLPAPVGAVNACLRVAAMNRDFAEPLLAGSDGSAGVAVAAGEAAAGSSGEGGGGAFLAKFPQASVGCVYLQYTLPAVACPPPLQAEVLVVPGSDPAKPAGSSAAWQGLVVVRYAAGPHLPTSLLDVTVDLNVPPEVASLLRTSPAAQWSREGCQLRWVVPRVAPSSAGELRAVFGCKEGVAPAVASAALARQAEARVLFSARPGHSLSGLGFQVGGAEPGAPYLPATVQCFGELTVRA</sequence>